<evidence type="ECO:0000256" key="7">
    <source>
        <dbReference type="ARBA" id="ARBA00023136"/>
    </source>
</evidence>
<keyword evidence="3 8" id="KW-0812">Transmembrane</keyword>
<dbReference type="CDD" id="cd13123">
    <property type="entry name" value="MATE_MurJ_like"/>
    <property type="match status" value="1"/>
</dbReference>
<feature type="transmembrane region" description="Helical" evidence="8">
    <location>
        <begin position="131"/>
        <end position="154"/>
    </location>
</feature>
<feature type="transmembrane region" description="Helical" evidence="8">
    <location>
        <begin position="12"/>
        <end position="30"/>
    </location>
</feature>
<organism evidence="10 11">
    <name type="scientific">Thermosediminibacter litoriperuensis</name>
    <dbReference type="NCBI Taxonomy" id="291989"/>
    <lineage>
        <taxon>Bacteria</taxon>
        <taxon>Bacillati</taxon>
        <taxon>Bacillota</taxon>
        <taxon>Clostridia</taxon>
        <taxon>Thermosediminibacterales</taxon>
        <taxon>Thermosediminibacteraceae</taxon>
        <taxon>Thermosediminibacter</taxon>
    </lineage>
</organism>
<dbReference type="AlphaFoldDB" id="A0A5S5AHW9"/>
<dbReference type="PIRSF" id="PIRSF002869">
    <property type="entry name" value="MviN"/>
    <property type="match status" value="1"/>
</dbReference>
<feature type="transmembrane region" description="Helical" evidence="8">
    <location>
        <begin position="411"/>
        <end position="430"/>
    </location>
</feature>
<dbReference type="PANTHER" id="PTHR47019">
    <property type="entry name" value="LIPID II FLIPPASE MURJ"/>
    <property type="match status" value="1"/>
</dbReference>
<evidence type="ECO:0000256" key="2">
    <source>
        <dbReference type="ARBA" id="ARBA00022475"/>
    </source>
</evidence>
<dbReference type="Pfam" id="PF03023">
    <property type="entry name" value="MurJ"/>
    <property type="match status" value="1"/>
</dbReference>
<keyword evidence="6 8" id="KW-1133">Transmembrane helix</keyword>
<feature type="transmembrane region" description="Helical" evidence="8">
    <location>
        <begin position="86"/>
        <end position="111"/>
    </location>
</feature>
<feature type="transmembrane region" description="Helical" evidence="8">
    <location>
        <begin position="442"/>
        <end position="464"/>
    </location>
</feature>
<dbReference type="InterPro" id="IPR051050">
    <property type="entry name" value="Lipid_II_flippase_MurJ/MviN"/>
</dbReference>
<evidence type="ECO:0000256" key="3">
    <source>
        <dbReference type="ARBA" id="ARBA00022692"/>
    </source>
</evidence>
<dbReference type="EMBL" id="VNHO01000029">
    <property type="protein sequence ID" value="TYP49785.1"/>
    <property type="molecule type" value="Genomic_DNA"/>
</dbReference>
<feature type="transmembrane region" description="Helical" evidence="8">
    <location>
        <begin position="161"/>
        <end position="181"/>
    </location>
</feature>
<evidence type="ECO:0000256" key="9">
    <source>
        <dbReference type="PIRNR" id="PIRNR002869"/>
    </source>
</evidence>
<feature type="transmembrane region" description="Helical" evidence="8">
    <location>
        <begin position="307"/>
        <end position="329"/>
    </location>
</feature>
<sequence>MTEAGRSSTAARAAAVIMIATLSSKILGFFRELLIGSKFGATSATDAYLVSLTVPAVLFATVAGALSTTFIPVYSEIETKKGRERAVAFAGNLFNVILIVSLIFSLFGAIFSRLLVKLVAMGFSGETLEMAAAFTRITMFMSAFVALANVLTGYLQSNREFTVPAIVGIPYNVIIITALLSSATLGIWGLVVATVLAAAVQALIQLPAATKAGLKFTLNINFADEDLKRMGILIIPVVLGTGVSQVNVLVDRMLASTLEEGTIAALNFASRLNSFVYGLFTLSVATVVYPSLSRLSAEGDMEGFKRALGRALGFVIAIVMPLSAGAMVLRIPIVRFLFERGAFDSRATFMTATALLYYSVGMVGFGLRDVLSRAFYSIRDTSTPMVNGAAAMGINIVLNLILVRIMGLGGLALSTSISALAGTVLLFSSLRKKIGPLGGFRILTGLIKSAAACAVMGFAVHYIYGLMSKVFVPRTLAYQALDLGVSVLAGVVVYLAIVLILKMDDVIWAVRAFIPARLKK</sequence>
<keyword evidence="11" id="KW-1185">Reference proteome</keyword>
<feature type="transmembrane region" description="Helical" evidence="8">
    <location>
        <begin position="50"/>
        <end position="74"/>
    </location>
</feature>
<keyword evidence="2 8" id="KW-1003">Cell membrane</keyword>
<feature type="transmembrane region" description="Helical" evidence="8">
    <location>
        <begin position="388"/>
        <end position="405"/>
    </location>
</feature>
<dbReference type="UniPathway" id="UPA00219"/>
<comment type="subcellular location">
    <subcellularLocation>
        <location evidence="1 8">Cell membrane</location>
        <topology evidence="1 8">Multi-pass membrane protein</topology>
    </subcellularLocation>
</comment>
<comment type="similarity">
    <text evidence="8 9">Belongs to the MurJ/MviN family.</text>
</comment>
<dbReference type="Proteomes" id="UP000322294">
    <property type="component" value="Unassembled WGS sequence"/>
</dbReference>
<comment type="caution">
    <text evidence="10">The sequence shown here is derived from an EMBL/GenBank/DDBJ whole genome shotgun (WGS) entry which is preliminary data.</text>
</comment>
<accession>A0A5S5AHW9</accession>
<evidence type="ECO:0000313" key="11">
    <source>
        <dbReference type="Proteomes" id="UP000322294"/>
    </source>
</evidence>
<keyword evidence="8 9" id="KW-0961">Cell wall biogenesis/degradation</keyword>
<keyword evidence="7 8" id="KW-0472">Membrane</keyword>
<keyword evidence="5 8" id="KW-0573">Peptidoglycan synthesis</keyword>
<dbReference type="GO" id="GO:0005886">
    <property type="term" value="C:plasma membrane"/>
    <property type="evidence" value="ECO:0007669"/>
    <property type="project" value="UniProtKB-SubCell"/>
</dbReference>
<dbReference type="PRINTS" id="PR01806">
    <property type="entry name" value="VIRFACTRMVIN"/>
</dbReference>
<dbReference type="GO" id="GO:0071555">
    <property type="term" value="P:cell wall organization"/>
    <property type="evidence" value="ECO:0007669"/>
    <property type="project" value="UniProtKB-UniRule"/>
</dbReference>
<dbReference type="GO" id="GO:0034204">
    <property type="term" value="P:lipid translocation"/>
    <property type="evidence" value="ECO:0007669"/>
    <property type="project" value="TreeGrafter"/>
</dbReference>
<evidence type="ECO:0000313" key="10">
    <source>
        <dbReference type="EMBL" id="TYP49785.1"/>
    </source>
</evidence>
<dbReference type="OrthoDB" id="9804143at2"/>
<reference evidence="10 11" key="1">
    <citation type="submission" date="2019-07" db="EMBL/GenBank/DDBJ databases">
        <title>Genomic Encyclopedia of Type Strains, Phase I: the one thousand microbial genomes (KMG-I) project.</title>
        <authorList>
            <person name="Kyrpides N."/>
        </authorList>
    </citation>
    <scope>NUCLEOTIDE SEQUENCE [LARGE SCALE GENOMIC DNA]</scope>
    <source>
        <strain evidence="10 11">DSM 16647</strain>
    </source>
</reference>
<feature type="transmembrane region" description="Helical" evidence="8">
    <location>
        <begin position="230"/>
        <end position="250"/>
    </location>
</feature>
<evidence type="ECO:0000256" key="4">
    <source>
        <dbReference type="ARBA" id="ARBA00022960"/>
    </source>
</evidence>
<dbReference type="InterPro" id="IPR004268">
    <property type="entry name" value="MurJ"/>
</dbReference>
<feature type="transmembrane region" description="Helical" evidence="8">
    <location>
        <begin position="275"/>
        <end position="295"/>
    </location>
</feature>
<keyword evidence="4 8" id="KW-0133">Cell shape</keyword>
<dbReference type="GO" id="GO:0015648">
    <property type="term" value="F:lipid-linked peptidoglycan transporter activity"/>
    <property type="evidence" value="ECO:0007669"/>
    <property type="project" value="UniProtKB-UniRule"/>
</dbReference>
<comment type="pathway">
    <text evidence="8">Cell wall biogenesis; peptidoglycan biosynthesis.</text>
</comment>
<feature type="transmembrane region" description="Helical" evidence="8">
    <location>
        <begin position="187"/>
        <end position="209"/>
    </location>
</feature>
<proteinExistence type="inferred from homology"/>
<protein>
    <recommendedName>
        <fullName evidence="8">Probable lipid II flippase MurJ</fullName>
    </recommendedName>
</protein>
<evidence type="ECO:0000256" key="6">
    <source>
        <dbReference type="ARBA" id="ARBA00022989"/>
    </source>
</evidence>
<evidence type="ECO:0000256" key="5">
    <source>
        <dbReference type="ARBA" id="ARBA00022984"/>
    </source>
</evidence>
<name>A0A5S5AHW9_9FIRM</name>
<dbReference type="GO" id="GO:0008360">
    <property type="term" value="P:regulation of cell shape"/>
    <property type="evidence" value="ECO:0007669"/>
    <property type="project" value="UniProtKB-UniRule"/>
</dbReference>
<feature type="transmembrane region" description="Helical" evidence="8">
    <location>
        <begin position="349"/>
        <end position="367"/>
    </location>
</feature>
<feature type="transmembrane region" description="Helical" evidence="8">
    <location>
        <begin position="476"/>
        <end position="501"/>
    </location>
</feature>
<dbReference type="RefSeq" id="WP_148867796.1">
    <property type="nucleotide sequence ID" value="NZ_VNHO01000029.1"/>
</dbReference>
<dbReference type="GO" id="GO:0009252">
    <property type="term" value="P:peptidoglycan biosynthetic process"/>
    <property type="evidence" value="ECO:0007669"/>
    <property type="project" value="UniProtKB-UniRule"/>
</dbReference>
<keyword evidence="8 9" id="KW-0813">Transport</keyword>
<evidence type="ECO:0000256" key="1">
    <source>
        <dbReference type="ARBA" id="ARBA00004651"/>
    </source>
</evidence>
<dbReference type="HAMAP" id="MF_02078">
    <property type="entry name" value="MurJ_MviN"/>
    <property type="match status" value="1"/>
</dbReference>
<comment type="function">
    <text evidence="8 9">Involved in peptidoglycan biosynthesis. Transports lipid-linked peptidoglycan precursors from the inner to the outer leaflet of the cytoplasmic membrane.</text>
</comment>
<dbReference type="PANTHER" id="PTHR47019:SF1">
    <property type="entry name" value="LIPID II FLIPPASE MURJ"/>
    <property type="match status" value="1"/>
</dbReference>
<gene>
    <name evidence="8" type="primary">murJ</name>
    <name evidence="10" type="ORF">LZ11_02108</name>
</gene>
<evidence type="ECO:0000256" key="8">
    <source>
        <dbReference type="HAMAP-Rule" id="MF_02078"/>
    </source>
</evidence>
<dbReference type="NCBIfam" id="TIGR01695">
    <property type="entry name" value="murJ_mviN"/>
    <property type="match status" value="1"/>
</dbReference>